<dbReference type="Gene3D" id="3.30.70.20">
    <property type="match status" value="1"/>
</dbReference>
<feature type="binding site" evidence="9">
    <location>
        <position position="223"/>
    </location>
    <ligand>
        <name>tRNA</name>
        <dbReference type="ChEBI" id="CHEBI:17843"/>
    </ligand>
</feature>
<evidence type="ECO:0000313" key="11">
    <source>
        <dbReference type="EMBL" id="BAX80403.1"/>
    </source>
</evidence>
<proteinExistence type="inferred from homology"/>
<dbReference type="PROSITE" id="PS51379">
    <property type="entry name" value="4FE4S_FER_2"/>
    <property type="match status" value="1"/>
</dbReference>
<dbReference type="InterPro" id="IPR017896">
    <property type="entry name" value="4Fe4S_Fe-S-bd"/>
</dbReference>
<comment type="catalytic activity">
    <reaction evidence="9">
        <text>epoxyqueuosine(34) in tRNA + AH2 = queuosine(34) in tRNA + A + H2O</text>
        <dbReference type="Rhea" id="RHEA:32159"/>
        <dbReference type="Rhea" id="RHEA-COMP:18571"/>
        <dbReference type="Rhea" id="RHEA-COMP:18582"/>
        <dbReference type="ChEBI" id="CHEBI:13193"/>
        <dbReference type="ChEBI" id="CHEBI:15377"/>
        <dbReference type="ChEBI" id="CHEBI:17499"/>
        <dbReference type="ChEBI" id="CHEBI:194431"/>
        <dbReference type="ChEBI" id="CHEBI:194443"/>
        <dbReference type="EC" id="1.17.99.6"/>
    </reaction>
</comment>
<evidence type="ECO:0000256" key="2">
    <source>
        <dbReference type="ARBA" id="ARBA00022490"/>
    </source>
</evidence>
<keyword evidence="3 9" id="KW-0819">tRNA processing</keyword>
<comment type="cofactor">
    <cofactor evidence="9">
        <name>[4Fe-4S] cluster</name>
        <dbReference type="ChEBI" id="CHEBI:49883"/>
    </cofactor>
    <text evidence="9">Binds 2 [4Fe-4S] clusters per monomer.</text>
</comment>
<reference evidence="12" key="2">
    <citation type="journal article" date="2020" name="Antonie Van Leeuwenhoek">
        <title>Labilibaculum antarcticum sp. nov., a novel facultative anaerobic, psychrotorelant bacterium isolated from marine sediment of Antarctica.</title>
        <authorList>
            <person name="Watanabe M."/>
            <person name="Kojima H."/>
            <person name="Fukui M."/>
        </authorList>
    </citation>
    <scope>NUCLEOTIDE SEQUENCE [LARGE SCALE GENOMIC DNA]</scope>
    <source>
        <strain evidence="12">SPP2</strain>
    </source>
</reference>
<dbReference type="NCBIfam" id="TIGR00276">
    <property type="entry name" value="tRNA epoxyqueuosine(34) reductase QueG"/>
    <property type="match status" value="1"/>
</dbReference>
<evidence type="ECO:0000256" key="5">
    <source>
        <dbReference type="ARBA" id="ARBA00022785"/>
    </source>
</evidence>
<dbReference type="UniPathway" id="UPA00392"/>
<feature type="binding site" evidence="9">
    <location>
        <position position="61"/>
    </location>
    <ligand>
        <name>cob(II)alamin</name>
        <dbReference type="ChEBI" id="CHEBI:16304"/>
    </ligand>
</feature>
<accession>A0A1Y1CK03</accession>
<evidence type="ECO:0000256" key="9">
    <source>
        <dbReference type="HAMAP-Rule" id="MF_00916"/>
    </source>
</evidence>
<feature type="binding site" evidence="9">
    <location>
        <position position="188"/>
    </location>
    <ligand>
        <name>[4Fe-4S] cluster</name>
        <dbReference type="ChEBI" id="CHEBI:49883"/>
        <label>1</label>
    </ligand>
</feature>
<comment type="similarity">
    <text evidence="9">Belongs to the QueG family.</text>
</comment>
<dbReference type="HAMAP" id="MF_00916">
    <property type="entry name" value="QueG"/>
    <property type="match status" value="1"/>
</dbReference>
<dbReference type="InterPro" id="IPR004453">
    <property type="entry name" value="QueG"/>
</dbReference>
<comment type="subcellular location">
    <subcellularLocation>
        <location evidence="9">Cytoplasm</location>
    </subcellularLocation>
</comment>
<evidence type="ECO:0000259" key="10">
    <source>
        <dbReference type="PROSITE" id="PS51379"/>
    </source>
</evidence>
<feature type="binding site" evidence="9">
    <location>
        <position position="157"/>
    </location>
    <ligand>
        <name>cob(II)alamin</name>
        <dbReference type="ChEBI" id="CHEBI:16304"/>
    </ligand>
</feature>
<comment type="subunit">
    <text evidence="9">Monomer.</text>
</comment>
<keyword evidence="5 9" id="KW-0671">Queuosine biosynthesis</keyword>
<keyword evidence="9" id="KW-0170">Cobalt</keyword>
<reference evidence="11 12" key="1">
    <citation type="journal article" date="2018" name="Mar. Genomics">
        <title>Complete genome sequence of Marinifilaceae bacterium strain SPP2, isolated from the Antarctic marine sediment.</title>
        <authorList>
            <person name="Watanabe M."/>
            <person name="Kojima H."/>
            <person name="Fukui M."/>
        </authorList>
    </citation>
    <scope>NUCLEOTIDE SEQUENCE [LARGE SCALE GENOMIC DNA]</scope>
    <source>
        <strain evidence="11 12">SPP2</strain>
    </source>
</reference>
<dbReference type="GO" id="GO:0008616">
    <property type="term" value="P:tRNA queuosine(34) biosynthetic process"/>
    <property type="evidence" value="ECO:0007669"/>
    <property type="project" value="UniProtKB-UniRule"/>
</dbReference>
<keyword evidence="8 9" id="KW-0411">Iron-sulfur</keyword>
<evidence type="ECO:0000256" key="1">
    <source>
        <dbReference type="ARBA" id="ARBA00022485"/>
    </source>
</evidence>
<dbReference type="GO" id="GO:0031419">
    <property type="term" value="F:cobalamin binding"/>
    <property type="evidence" value="ECO:0007669"/>
    <property type="project" value="UniProtKB-KW"/>
</dbReference>
<dbReference type="GO" id="GO:0051539">
    <property type="term" value="F:4 iron, 4 sulfur cluster binding"/>
    <property type="evidence" value="ECO:0007669"/>
    <property type="project" value="UniProtKB-KW"/>
</dbReference>
<keyword evidence="9" id="KW-0846">Cobalamin</keyword>
<name>A0A1Y1CK03_9BACT</name>
<feature type="binding site" evidence="9">
    <location>
        <position position="248"/>
    </location>
    <ligand>
        <name>[4Fe-4S] cluster</name>
        <dbReference type="ChEBI" id="CHEBI:49883"/>
        <label>1</label>
    </ligand>
</feature>
<dbReference type="InterPro" id="IPR017900">
    <property type="entry name" value="4Fe4S_Fe_S_CS"/>
</dbReference>
<feature type="binding site" evidence="9">
    <location>
        <position position="214"/>
    </location>
    <ligand>
        <name>[4Fe-4S] cluster</name>
        <dbReference type="ChEBI" id="CHEBI:49883"/>
        <label>2</label>
    </ligand>
</feature>
<keyword evidence="7 9" id="KW-0408">Iron</keyword>
<feature type="binding site" evidence="9">
    <location>
        <position position="216"/>
    </location>
    <ligand>
        <name>cob(II)alamin</name>
        <dbReference type="ChEBI" id="CHEBI:16304"/>
    </ligand>
</feature>
<dbReference type="PANTHER" id="PTHR30002">
    <property type="entry name" value="EPOXYQUEUOSINE REDUCTASE"/>
    <property type="match status" value="1"/>
</dbReference>
<evidence type="ECO:0000256" key="8">
    <source>
        <dbReference type="ARBA" id="ARBA00023014"/>
    </source>
</evidence>
<evidence type="ECO:0000313" key="12">
    <source>
        <dbReference type="Proteomes" id="UP000218267"/>
    </source>
</evidence>
<feature type="binding site" evidence="9">
    <location>
        <position position="133"/>
    </location>
    <ligand>
        <name>cob(II)alamin</name>
        <dbReference type="ChEBI" id="CHEBI:16304"/>
    </ligand>
</feature>
<dbReference type="OrthoDB" id="9784571at2"/>
<keyword evidence="2 9" id="KW-0963">Cytoplasm</keyword>
<dbReference type="RefSeq" id="WP_096429259.1">
    <property type="nucleotide sequence ID" value="NZ_AP018042.1"/>
</dbReference>
<dbReference type="InterPro" id="IPR013542">
    <property type="entry name" value="QueG_DUF1730"/>
</dbReference>
<comment type="caution">
    <text evidence="9">Lacks conserved residue(s) required for the propagation of feature annotation.</text>
</comment>
<comment type="cofactor">
    <cofactor evidence="9">
        <name>cob(II)alamin</name>
        <dbReference type="ChEBI" id="CHEBI:16304"/>
    </cofactor>
</comment>
<evidence type="ECO:0000256" key="6">
    <source>
        <dbReference type="ARBA" id="ARBA00023002"/>
    </source>
</evidence>
<dbReference type="KEGG" id="mbas:ALGA_2048"/>
<evidence type="ECO:0000256" key="3">
    <source>
        <dbReference type="ARBA" id="ARBA00022694"/>
    </source>
</evidence>
<feature type="domain" description="4Fe-4S ferredoxin-type" evidence="10">
    <location>
        <begin position="179"/>
        <end position="208"/>
    </location>
</feature>
<feature type="binding site" evidence="9">
    <location>
        <begin position="241"/>
        <end position="242"/>
    </location>
    <ligand>
        <name>cob(II)alamin</name>
        <dbReference type="ChEBI" id="CHEBI:16304"/>
    </ligand>
</feature>
<feature type="binding site" evidence="9">
    <location>
        <position position="191"/>
    </location>
    <ligand>
        <name>[4Fe-4S] cluster</name>
        <dbReference type="ChEBI" id="CHEBI:49883"/>
        <label>1</label>
    </ligand>
</feature>
<dbReference type="GO" id="GO:0005737">
    <property type="term" value="C:cytoplasm"/>
    <property type="evidence" value="ECO:0007669"/>
    <property type="project" value="UniProtKB-SubCell"/>
</dbReference>
<keyword evidence="6 9" id="KW-0560">Oxidoreductase</keyword>
<dbReference type="Proteomes" id="UP000218267">
    <property type="component" value="Chromosome"/>
</dbReference>
<dbReference type="GO" id="GO:0052693">
    <property type="term" value="F:epoxyqueuosine reductase activity"/>
    <property type="evidence" value="ECO:0007669"/>
    <property type="project" value="UniProtKB-UniRule"/>
</dbReference>
<feature type="binding site" evidence="9">
    <location>
        <position position="198"/>
    </location>
    <ligand>
        <name>[4Fe-4S] cluster</name>
        <dbReference type="ChEBI" id="CHEBI:49883"/>
        <label>2</label>
    </ligand>
</feature>
<feature type="binding site" evidence="9">
    <location>
        <position position="194"/>
    </location>
    <ligand>
        <name>[4Fe-4S] cluster</name>
        <dbReference type="ChEBI" id="CHEBI:49883"/>
        <label>1</label>
    </ligand>
</feature>
<dbReference type="EC" id="1.17.99.6" evidence="9"/>
<gene>
    <name evidence="9" type="primary">queG</name>
    <name evidence="11" type="ORF">ALGA_2048</name>
</gene>
<keyword evidence="1 9" id="KW-0004">4Fe-4S</keyword>
<dbReference type="EMBL" id="AP018042">
    <property type="protein sequence ID" value="BAX80403.1"/>
    <property type="molecule type" value="Genomic_DNA"/>
</dbReference>
<dbReference type="PROSITE" id="PS00198">
    <property type="entry name" value="4FE4S_FER_1"/>
    <property type="match status" value="1"/>
</dbReference>
<dbReference type="PANTHER" id="PTHR30002:SF4">
    <property type="entry name" value="EPOXYQUEUOSINE REDUCTASE"/>
    <property type="match status" value="1"/>
</dbReference>
<feature type="binding site" evidence="9">
    <location>
        <position position="244"/>
    </location>
    <ligand>
        <name>[4Fe-4S] cluster</name>
        <dbReference type="ChEBI" id="CHEBI:49883"/>
        <label>2</label>
    </ligand>
</feature>
<dbReference type="AlphaFoldDB" id="A0A1Y1CK03"/>
<feature type="binding site" evidence="9">
    <location>
        <position position="241"/>
    </location>
    <ligand>
        <name>[4Fe-4S] cluster</name>
        <dbReference type="ChEBI" id="CHEBI:49883"/>
        <label>2</label>
    </ligand>
</feature>
<dbReference type="GO" id="GO:0046872">
    <property type="term" value="F:metal ion binding"/>
    <property type="evidence" value="ECO:0007669"/>
    <property type="project" value="UniProtKB-KW"/>
</dbReference>
<feature type="active site" description="Proton donor" evidence="9">
    <location>
        <position position="133"/>
    </location>
</feature>
<dbReference type="Pfam" id="PF08331">
    <property type="entry name" value="QueG_DUF1730"/>
    <property type="match status" value="1"/>
</dbReference>
<feature type="binding site" evidence="9">
    <location>
        <position position="168"/>
    </location>
    <ligand>
        <name>cob(II)alamin</name>
        <dbReference type="ChEBI" id="CHEBI:16304"/>
    </ligand>
</feature>
<dbReference type="Pfam" id="PF13484">
    <property type="entry name" value="Fer4_16"/>
    <property type="match status" value="1"/>
</dbReference>
<dbReference type="SUPFAM" id="SSF46548">
    <property type="entry name" value="alpha-helical ferredoxin"/>
    <property type="match status" value="1"/>
</dbReference>
<keyword evidence="4 9" id="KW-0479">Metal-binding</keyword>
<feature type="binding site" evidence="9">
    <location>
        <position position="154"/>
    </location>
    <ligand>
        <name>cob(II)alamin</name>
        <dbReference type="ChEBI" id="CHEBI:16304"/>
    </ligand>
</feature>
<comment type="pathway">
    <text evidence="9">tRNA modification; tRNA-queuosine biosynthesis.</text>
</comment>
<evidence type="ECO:0000256" key="7">
    <source>
        <dbReference type="ARBA" id="ARBA00023004"/>
    </source>
</evidence>
<organism evidence="11 12">
    <name type="scientific">Labilibaculum antarcticum</name>
    <dbReference type="NCBI Taxonomy" id="1717717"/>
    <lineage>
        <taxon>Bacteria</taxon>
        <taxon>Pseudomonadati</taxon>
        <taxon>Bacteroidota</taxon>
        <taxon>Bacteroidia</taxon>
        <taxon>Marinilabiliales</taxon>
        <taxon>Marinifilaceae</taxon>
        <taxon>Labilibaculum</taxon>
    </lineage>
</organism>
<protein>
    <recommendedName>
        <fullName evidence="9">Epoxyqueuosine reductase</fullName>
        <ecNumber evidence="9">1.17.99.6</ecNumber>
    </recommendedName>
    <alternativeName>
        <fullName evidence="9">Queuosine biosynthesis protein QueG</fullName>
    </alternativeName>
</protein>
<evidence type="ECO:0000256" key="4">
    <source>
        <dbReference type="ARBA" id="ARBA00022723"/>
    </source>
</evidence>
<keyword evidence="12" id="KW-1185">Reference proteome</keyword>
<sequence>MNLTLTAKSNLIKSKALELGLDLCGIAKADFLEDEKENFQSWLDKEYHGEMAYMANNIEKRLDPRLLVENTKSIVVVGLNYFPKQQQEDPEAPVIAKYAYGKDYHFVLKDRLNQLLEYINTEIGEVSGRAFVDSAPILEHAWAKKAGLGWIGKNSLLLNRKIGSFLFLGELLIDMELEYEEEKYQDFCGGCSKCIRACPTGAITEPYVVNGSKCISYFTIELKGEIPEEMKGKFENRAFGCDICQDVCPWNRMAKAHSVPEFEPNPDLLSLSKAEWEQMEAHKFGEIFKNSAVKRTKFKGLKRNLDFITENNDENT</sequence>
<feature type="binding site" evidence="9">
    <location>
        <position position="299"/>
    </location>
    <ligand>
        <name>tRNA</name>
        <dbReference type="ChEBI" id="CHEBI:17843"/>
    </ligand>
</feature>
<comment type="function">
    <text evidence="9">Catalyzes the conversion of epoxyqueuosine (oQ) to queuosine (Q), which is a hypermodified base found in the wobble positions of tRNA(Asp), tRNA(Asn), tRNA(His) and tRNA(Tyr).</text>
</comment>